<evidence type="ECO:0000256" key="2">
    <source>
        <dbReference type="SAM" id="SignalP"/>
    </source>
</evidence>
<organism evidence="4 5">
    <name type="scientific">Paenibacillus selenitireducens</name>
    <dbReference type="NCBI Taxonomy" id="1324314"/>
    <lineage>
        <taxon>Bacteria</taxon>
        <taxon>Bacillati</taxon>
        <taxon>Bacillota</taxon>
        <taxon>Bacilli</taxon>
        <taxon>Bacillales</taxon>
        <taxon>Paenibacillaceae</taxon>
        <taxon>Paenibacillus</taxon>
    </lineage>
</organism>
<evidence type="ECO:0000256" key="1">
    <source>
        <dbReference type="SAM" id="MobiDB-lite"/>
    </source>
</evidence>
<proteinExistence type="predicted"/>
<dbReference type="Proteomes" id="UP000190188">
    <property type="component" value="Unassembled WGS sequence"/>
</dbReference>
<feature type="domain" description="Copper amine oxidase-like N-terminal" evidence="3">
    <location>
        <begin position="98"/>
        <end position="205"/>
    </location>
</feature>
<feature type="region of interest" description="Disordered" evidence="1">
    <location>
        <begin position="57"/>
        <end position="90"/>
    </location>
</feature>
<dbReference type="OrthoDB" id="1656058at2"/>
<evidence type="ECO:0000259" key="3">
    <source>
        <dbReference type="Pfam" id="PF07833"/>
    </source>
</evidence>
<keyword evidence="2" id="KW-0732">Signal</keyword>
<feature type="chain" id="PRO_5013091926" evidence="2">
    <location>
        <begin position="25"/>
        <end position="207"/>
    </location>
</feature>
<accession>A0A1T2XF92</accession>
<dbReference type="STRING" id="1324314.BVG16_11585"/>
<dbReference type="AlphaFoldDB" id="A0A1T2XF92"/>
<evidence type="ECO:0000313" key="4">
    <source>
        <dbReference type="EMBL" id="OPA78505.1"/>
    </source>
</evidence>
<comment type="caution">
    <text evidence="4">The sequence shown here is derived from an EMBL/GenBank/DDBJ whole genome shotgun (WGS) entry which is preliminary data.</text>
</comment>
<dbReference type="InterPro" id="IPR036582">
    <property type="entry name" value="Mao_N_sf"/>
</dbReference>
<dbReference type="SUPFAM" id="SSF55383">
    <property type="entry name" value="Copper amine oxidase, domain N"/>
    <property type="match status" value="1"/>
</dbReference>
<dbReference type="EMBL" id="MSZX01000004">
    <property type="protein sequence ID" value="OPA78505.1"/>
    <property type="molecule type" value="Genomic_DNA"/>
</dbReference>
<sequence>MNKKILVGSLALFLIIGNSSAALAHPGRTDSKGGHTCRTNCEKWGLEYGEYHYHNGGGASSSNRSTSSSKITPKSSTTKKAAPKPSTPTYQQSTLSVYVNDNQINFSSKPVIYQNTNLVPLREIAEGMGATIDWDKDHGTITITKDLRKVTLTLGSKKVFYDGISETMNAAPKIIKDVTYVPVQVLAKGLGASIVFDQNMNSLHITY</sequence>
<dbReference type="InterPro" id="IPR012854">
    <property type="entry name" value="Cu_amine_oxidase-like_N"/>
</dbReference>
<evidence type="ECO:0000313" key="5">
    <source>
        <dbReference type="Proteomes" id="UP000190188"/>
    </source>
</evidence>
<feature type="signal peptide" evidence="2">
    <location>
        <begin position="1"/>
        <end position="24"/>
    </location>
</feature>
<dbReference type="RefSeq" id="WP_078498842.1">
    <property type="nucleotide sequence ID" value="NZ_MSZX01000004.1"/>
</dbReference>
<keyword evidence="5" id="KW-1185">Reference proteome</keyword>
<dbReference type="Gene3D" id="3.30.457.10">
    <property type="entry name" value="Copper amine oxidase-like, N-terminal domain"/>
    <property type="match status" value="1"/>
</dbReference>
<dbReference type="NCBIfam" id="NF033223">
    <property type="entry name" value="YHYH_alt"/>
    <property type="match status" value="1"/>
</dbReference>
<gene>
    <name evidence="4" type="ORF">BVG16_11585</name>
</gene>
<feature type="compositionally biased region" description="Low complexity" evidence="1">
    <location>
        <begin position="60"/>
        <end position="89"/>
    </location>
</feature>
<dbReference type="InterPro" id="IPR047773">
    <property type="entry name" value="YHYH_dom_bact"/>
</dbReference>
<reference evidence="4 5" key="1">
    <citation type="submission" date="2017-01" db="EMBL/GenBank/DDBJ databases">
        <title>Genome analysis of Paenibacillus selenitrireducens ES3-24.</title>
        <authorList>
            <person name="Xu D."/>
            <person name="Yao R."/>
            <person name="Zheng S."/>
        </authorList>
    </citation>
    <scope>NUCLEOTIDE SEQUENCE [LARGE SCALE GENOMIC DNA]</scope>
    <source>
        <strain evidence="4 5">ES3-24</strain>
    </source>
</reference>
<protein>
    <submittedName>
        <fullName evidence="4">Copper amine oxidase</fullName>
    </submittedName>
</protein>
<dbReference type="Pfam" id="PF07833">
    <property type="entry name" value="Cu_amine_oxidN1"/>
    <property type="match status" value="1"/>
</dbReference>
<name>A0A1T2XF92_9BACL</name>